<sequence>IRESYLEEIFREILDCKMMGIVNCVSPRVESAYRIATAQNNLLVEEGPDDSCIVIINKNNPLARYPQLTTGQLKELHLCFNPKRDQAFVYREIYQYFSNTIRGINIPQQENLLRLIALEPMLAAVLPKSALISQGEWSEKISGKTVADFPMPGKIWLIYPEKLSQEENTLLNILRDSFRILKNNILT</sequence>
<name>A0A921AW28_9BACT</name>
<protein>
    <submittedName>
        <fullName evidence="1">Uncharacterized protein</fullName>
    </submittedName>
</protein>
<evidence type="ECO:0000313" key="2">
    <source>
        <dbReference type="Proteomes" id="UP000698963"/>
    </source>
</evidence>
<dbReference type="RefSeq" id="WP_304122057.1">
    <property type="nucleotide sequence ID" value="NZ_DYZA01000113.1"/>
</dbReference>
<accession>A0A921AW28</accession>
<evidence type="ECO:0000313" key="1">
    <source>
        <dbReference type="EMBL" id="HJD97164.1"/>
    </source>
</evidence>
<dbReference type="Proteomes" id="UP000698963">
    <property type="component" value="Unassembled WGS sequence"/>
</dbReference>
<reference evidence="1" key="1">
    <citation type="journal article" date="2021" name="PeerJ">
        <title>Extensive microbial diversity within the chicken gut microbiome revealed by metagenomics and culture.</title>
        <authorList>
            <person name="Gilroy R."/>
            <person name="Ravi A."/>
            <person name="Getino M."/>
            <person name="Pursley I."/>
            <person name="Horton D.L."/>
            <person name="Alikhan N.F."/>
            <person name="Baker D."/>
            <person name="Gharbi K."/>
            <person name="Hall N."/>
            <person name="Watson M."/>
            <person name="Adriaenssens E.M."/>
            <person name="Foster-Nyarko E."/>
            <person name="Jarju S."/>
            <person name="Secka A."/>
            <person name="Antonio M."/>
            <person name="Oren A."/>
            <person name="Chaudhuri R.R."/>
            <person name="La Ragione R."/>
            <person name="Hildebrand F."/>
            <person name="Pallen M.J."/>
        </authorList>
    </citation>
    <scope>NUCLEOTIDE SEQUENCE</scope>
    <source>
        <strain evidence="1">ChiGjej2B2-19336</strain>
    </source>
</reference>
<comment type="caution">
    <text evidence="1">The sequence shown here is derived from an EMBL/GenBank/DDBJ whole genome shotgun (WGS) entry which is preliminary data.</text>
</comment>
<gene>
    <name evidence="1" type="ORF">K8W16_05925</name>
</gene>
<proteinExistence type="predicted"/>
<dbReference type="AlphaFoldDB" id="A0A921AW28"/>
<organism evidence="1 2">
    <name type="scientific">Mailhella massiliensis</name>
    <dbReference type="NCBI Taxonomy" id="1903261"/>
    <lineage>
        <taxon>Bacteria</taxon>
        <taxon>Pseudomonadati</taxon>
        <taxon>Thermodesulfobacteriota</taxon>
        <taxon>Desulfovibrionia</taxon>
        <taxon>Desulfovibrionales</taxon>
        <taxon>Desulfovibrionaceae</taxon>
        <taxon>Mailhella</taxon>
    </lineage>
</organism>
<dbReference type="EMBL" id="DYZA01000113">
    <property type="protein sequence ID" value="HJD97164.1"/>
    <property type="molecule type" value="Genomic_DNA"/>
</dbReference>
<reference evidence="1" key="2">
    <citation type="submission" date="2021-09" db="EMBL/GenBank/DDBJ databases">
        <authorList>
            <person name="Gilroy R."/>
        </authorList>
    </citation>
    <scope>NUCLEOTIDE SEQUENCE</scope>
    <source>
        <strain evidence="1">ChiGjej2B2-19336</strain>
    </source>
</reference>
<feature type="non-terminal residue" evidence="1">
    <location>
        <position position="1"/>
    </location>
</feature>